<evidence type="ECO:0000256" key="1">
    <source>
        <dbReference type="SAM" id="Phobius"/>
    </source>
</evidence>
<gene>
    <name evidence="2" type="ORF">C8J55DRAFT_249955</name>
</gene>
<reference evidence="2" key="1">
    <citation type="submission" date="2022-08" db="EMBL/GenBank/DDBJ databases">
        <authorList>
            <consortium name="DOE Joint Genome Institute"/>
            <person name="Min B."/>
            <person name="Riley R."/>
            <person name="Sierra-Patev S."/>
            <person name="Naranjo-Ortiz M."/>
            <person name="Looney B."/>
            <person name="Konkel Z."/>
            <person name="Slot J.C."/>
            <person name="Sakamoto Y."/>
            <person name="Steenwyk J.L."/>
            <person name="Rokas A."/>
            <person name="Carro J."/>
            <person name="Camarero S."/>
            <person name="Ferreira P."/>
            <person name="Molpeceres G."/>
            <person name="Ruiz-Duenas F.J."/>
            <person name="Serrano A."/>
            <person name="Henrissat B."/>
            <person name="Drula E."/>
            <person name="Hughes K.W."/>
            <person name="Mata J.L."/>
            <person name="Ishikawa N.K."/>
            <person name="Vargas-Isla R."/>
            <person name="Ushijima S."/>
            <person name="Smith C.A."/>
            <person name="Ahrendt S."/>
            <person name="Andreopoulos W."/>
            <person name="He G."/>
            <person name="Labutti K."/>
            <person name="Lipzen A."/>
            <person name="Ng V."/>
            <person name="Sandor L."/>
            <person name="Barry K."/>
            <person name="Martinez A.T."/>
            <person name="Xiao Y."/>
            <person name="Gibbons J.G."/>
            <person name="Terashima K."/>
            <person name="Hibbett D.S."/>
            <person name="Grigoriev I.V."/>
        </authorList>
    </citation>
    <scope>NUCLEOTIDE SEQUENCE</scope>
    <source>
        <strain evidence="2">Sp2 HRB7682 ss15</strain>
    </source>
</reference>
<evidence type="ECO:0000313" key="3">
    <source>
        <dbReference type="Proteomes" id="UP001150238"/>
    </source>
</evidence>
<comment type="caution">
    <text evidence="2">The sequence shown here is derived from an EMBL/GenBank/DDBJ whole genome shotgun (WGS) entry which is preliminary data.</text>
</comment>
<organism evidence="2 3">
    <name type="scientific">Lentinula lateritia</name>
    <dbReference type="NCBI Taxonomy" id="40482"/>
    <lineage>
        <taxon>Eukaryota</taxon>
        <taxon>Fungi</taxon>
        <taxon>Dikarya</taxon>
        <taxon>Basidiomycota</taxon>
        <taxon>Agaricomycotina</taxon>
        <taxon>Agaricomycetes</taxon>
        <taxon>Agaricomycetidae</taxon>
        <taxon>Agaricales</taxon>
        <taxon>Marasmiineae</taxon>
        <taxon>Omphalotaceae</taxon>
        <taxon>Lentinula</taxon>
    </lineage>
</organism>
<keyword evidence="1" id="KW-1133">Transmembrane helix</keyword>
<proteinExistence type="predicted"/>
<keyword evidence="1" id="KW-0472">Membrane</keyword>
<sequence>MCRPINHHMAAFPSLLPASLASLTSYIFPACASWATRYQIAFIVLEALIIVMNLQVTYHFT</sequence>
<reference evidence="2" key="2">
    <citation type="journal article" date="2023" name="Proc. Natl. Acad. Sci. U.S.A.">
        <title>A global phylogenomic analysis of the shiitake genus Lentinula.</title>
        <authorList>
            <person name="Sierra-Patev S."/>
            <person name="Min B."/>
            <person name="Naranjo-Ortiz M."/>
            <person name="Looney B."/>
            <person name="Konkel Z."/>
            <person name="Slot J.C."/>
            <person name="Sakamoto Y."/>
            <person name="Steenwyk J.L."/>
            <person name="Rokas A."/>
            <person name="Carro J."/>
            <person name="Camarero S."/>
            <person name="Ferreira P."/>
            <person name="Molpeceres G."/>
            <person name="Ruiz-Duenas F.J."/>
            <person name="Serrano A."/>
            <person name="Henrissat B."/>
            <person name="Drula E."/>
            <person name="Hughes K.W."/>
            <person name="Mata J.L."/>
            <person name="Ishikawa N.K."/>
            <person name="Vargas-Isla R."/>
            <person name="Ushijima S."/>
            <person name="Smith C.A."/>
            <person name="Donoghue J."/>
            <person name="Ahrendt S."/>
            <person name="Andreopoulos W."/>
            <person name="He G."/>
            <person name="LaButti K."/>
            <person name="Lipzen A."/>
            <person name="Ng V."/>
            <person name="Riley R."/>
            <person name="Sandor L."/>
            <person name="Barry K."/>
            <person name="Martinez A.T."/>
            <person name="Xiao Y."/>
            <person name="Gibbons J.G."/>
            <person name="Terashima K."/>
            <person name="Grigoriev I.V."/>
            <person name="Hibbett D."/>
        </authorList>
    </citation>
    <scope>NUCLEOTIDE SEQUENCE</scope>
    <source>
        <strain evidence="2">Sp2 HRB7682 ss15</strain>
    </source>
</reference>
<name>A0A9W9AXY3_9AGAR</name>
<accession>A0A9W9AXY3</accession>
<feature type="transmembrane region" description="Helical" evidence="1">
    <location>
        <begin position="39"/>
        <end position="60"/>
    </location>
</feature>
<evidence type="ECO:0000313" key="2">
    <source>
        <dbReference type="EMBL" id="KAJ4491894.1"/>
    </source>
</evidence>
<dbReference type="Proteomes" id="UP001150238">
    <property type="component" value="Unassembled WGS sequence"/>
</dbReference>
<keyword evidence="1" id="KW-0812">Transmembrane</keyword>
<protein>
    <submittedName>
        <fullName evidence="2">Uncharacterized protein</fullName>
    </submittedName>
</protein>
<dbReference type="AlphaFoldDB" id="A0A9W9AXY3"/>
<dbReference type="EMBL" id="JANVFS010000005">
    <property type="protein sequence ID" value="KAJ4491894.1"/>
    <property type="molecule type" value="Genomic_DNA"/>
</dbReference>